<dbReference type="Proteomes" id="UP001634394">
    <property type="component" value="Unassembled WGS sequence"/>
</dbReference>
<dbReference type="PANTHER" id="PTHR23423">
    <property type="entry name" value="ORGANIC SOLUTE TRANSPORTER-RELATED"/>
    <property type="match status" value="1"/>
</dbReference>
<feature type="transmembrane region" description="Helical" evidence="5">
    <location>
        <begin position="155"/>
        <end position="175"/>
    </location>
</feature>
<name>A0ABD3W6V3_SINWO</name>
<protein>
    <recommendedName>
        <fullName evidence="8">Organic solute transporter subunit alpha</fullName>
    </recommendedName>
</protein>
<gene>
    <name evidence="6" type="ORF">ACJMK2_041844</name>
</gene>
<feature type="transmembrane region" description="Helical" evidence="5">
    <location>
        <begin position="228"/>
        <end position="249"/>
    </location>
</feature>
<feature type="transmembrane region" description="Helical" evidence="5">
    <location>
        <begin position="24"/>
        <end position="42"/>
    </location>
</feature>
<dbReference type="Pfam" id="PF03619">
    <property type="entry name" value="Solute_trans_a"/>
    <property type="match status" value="1"/>
</dbReference>
<feature type="transmembrane region" description="Helical" evidence="5">
    <location>
        <begin position="62"/>
        <end position="81"/>
    </location>
</feature>
<proteinExistence type="predicted"/>
<feature type="transmembrane region" description="Helical" evidence="5">
    <location>
        <begin position="195"/>
        <end position="216"/>
    </location>
</feature>
<dbReference type="GO" id="GO:0016020">
    <property type="term" value="C:membrane"/>
    <property type="evidence" value="ECO:0007669"/>
    <property type="project" value="UniProtKB-SubCell"/>
</dbReference>
<evidence type="ECO:0000256" key="2">
    <source>
        <dbReference type="ARBA" id="ARBA00022692"/>
    </source>
</evidence>
<sequence>MVCSSEIPFTWEYYSEIKEDTTELVLLAITAVCTALVILIFLEEVVFLRRNVAQTKKKAKTICMLGLYPVVAVMAFVGVLVPRSITIVNLVAYSYVCVCIFVFLSLLLDYFGGDSGIIRELAEKKVALNTLPLCCCCVCLPETILNRRSLKIFKIFAYQIIIIRPCILFATAVLWNNGMNTHKVDFASPIVYINILGGISTVASVYGIGIIARATLAHLPGRYIRPKFISLQLVIMLLGIQILLFNILAGRSLPPCSGTRDSYVRATILENEILTWEMLLLSLLARYGYRRVEEGAGNELVDSEKGNKVINIYEKEVNVNDTKTF</sequence>
<accession>A0ABD3W6V3</accession>
<dbReference type="SMART" id="SM01417">
    <property type="entry name" value="Solute_trans_a"/>
    <property type="match status" value="1"/>
</dbReference>
<evidence type="ECO:0000256" key="1">
    <source>
        <dbReference type="ARBA" id="ARBA00004141"/>
    </source>
</evidence>
<evidence type="ECO:0000313" key="7">
    <source>
        <dbReference type="Proteomes" id="UP001634394"/>
    </source>
</evidence>
<organism evidence="6 7">
    <name type="scientific">Sinanodonta woodiana</name>
    <name type="common">Chinese pond mussel</name>
    <name type="synonym">Anodonta woodiana</name>
    <dbReference type="NCBI Taxonomy" id="1069815"/>
    <lineage>
        <taxon>Eukaryota</taxon>
        <taxon>Metazoa</taxon>
        <taxon>Spiralia</taxon>
        <taxon>Lophotrochozoa</taxon>
        <taxon>Mollusca</taxon>
        <taxon>Bivalvia</taxon>
        <taxon>Autobranchia</taxon>
        <taxon>Heteroconchia</taxon>
        <taxon>Palaeoheterodonta</taxon>
        <taxon>Unionida</taxon>
        <taxon>Unionoidea</taxon>
        <taxon>Unionidae</taxon>
        <taxon>Unioninae</taxon>
        <taxon>Sinanodonta</taxon>
    </lineage>
</organism>
<keyword evidence="3 5" id="KW-1133">Transmembrane helix</keyword>
<keyword evidence="4 5" id="KW-0472">Membrane</keyword>
<evidence type="ECO:0008006" key="8">
    <source>
        <dbReference type="Google" id="ProtNLM"/>
    </source>
</evidence>
<feature type="transmembrane region" description="Helical" evidence="5">
    <location>
        <begin position="87"/>
        <end position="111"/>
    </location>
</feature>
<evidence type="ECO:0000313" key="6">
    <source>
        <dbReference type="EMBL" id="KAL3869126.1"/>
    </source>
</evidence>
<keyword evidence="2 5" id="KW-0812">Transmembrane</keyword>
<dbReference type="AlphaFoldDB" id="A0ABD3W6V3"/>
<evidence type="ECO:0000256" key="5">
    <source>
        <dbReference type="SAM" id="Phobius"/>
    </source>
</evidence>
<reference evidence="6 7" key="1">
    <citation type="submission" date="2024-11" db="EMBL/GenBank/DDBJ databases">
        <title>Chromosome-level genome assembly of the freshwater bivalve Anodonta woodiana.</title>
        <authorList>
            <person name="Chen X."/>
        </authorList>
    </citation>
    <scope>NUCLEOTIDE SEQUENCE [LARGE SCALE GENOMIC DNA]</scope>
    <source>
        <strain evidence="6">MN2024</strain>
        <tissue evidence="6">Gills</tissue>
    </source>
</reference>
<keyword evidence="7" id="KW-1185">Reference proteome</keyword>
<evidence type="ECO:0000256" key="4">
    <source>
        <dbReference type="ARBA" id="ARBA00023136"/>
    </source>
</evidence>
<dbReference type="EMBL" id="JBJQND010000008">
    <property type="protein sequence ID" value="KAL3869126.1"/>
    <property type="molecule type" value="Genomic_DNA"/>
</dbReference>
<comment type="caution">
    <text evidence="6">The sequence shown here is derived from an EMBL/GenBank/DDBJ whole genome shotgun (WGS) entry which is preliminary data.</text>
</comment>
<evidence type="ECO:0000256" key="3">
    <source>
        <dbReference type="ARBA" id="ARBA00022989"/>
    </source>
</evidence>
<comment type="subcellular location">
    <subcellularLocation>
        <location evidence="1">Membrane</location>
        <topology evidence="1">Multi-pass membrane protein</topology>
    </subcellularLocation>
</comment>
<dbReference type="InterPro" id="IPR005178">
    <property type="entry name" value="Ostalpha/TMEM184C"/>
</dbReference>